<reference evidence="5" key="1">
    <citation type="submission" date="2025-08" db="UniProtKB">
        <authorList>
            <consortium name="RefSeq"/>
        </authorList>
    </citation>
    <scope>IDENTIFICATION</scope>
</reference>
<dbReference type="Proteomes" id="UP000694888">
    <property type="component" value="Unplaced"/>
</dbReference>
<name>A0ABM1AD87_APLCA</name>
<feature type="compositionally biased region" description="Basic and acidic residues" evidence="1">
    <location>
        <begin position="219"/>
        <end position="229"/>
    </location>
</feature>
<proteinExistence type="predicted"/>
<feature type="chain" id="PRO_5045747004" evidence="2">
    <location>
        <begin position="23"/>
        <end position="292"/>
    </location>
</feature>
<feature type="compositionally biased region" description="Basic residues" evidence="1">
    <location>
        <begin position="180"/>
        <end position="190"/>
    </location>
</feature>
<evidence type="ECO:0000313" key="5">
    <source>
        <dbReference type="RefSeq" id="XP_012945476.1"/>
    </source>
</evidence>
<dbReference type="Pfam" id="PF24748">
    <property type="entry name" value="Galaxin_repeat"/>
    <property type="match status" value="1"/>
</dbReference>
<gene>
    <name evidence="5" type="primary">LOC101848012</name>
</gene>
<sequence length="292" mass="31919">MKNVHFLVIFLLSINAILLSNAQNAGLKRSPFKPPGGGDYRPSSKSNNQGSDGPPSKAAKPNKLRSVGEDPPKSPFTPPPQANVRKPEQPAPPAVPEAPVVKKEEVPAPEQQPVAPPTYEIAKEAKSPFSPPEAEEWQEASAQVVPPIGQRRNRGQEEQRASPKRQRKPPVKSLGEAAKSRTRVGQRKRPPFSAYQDQQVRDMHEPGLGVTPWTRYPQKSRDGGNDGRRGQGGSARCGNRRYSPRSQICCQGNIHKRQEVNPACCGGDSYDTLFQKCCSGVVSFRSKDSSNC</sequence>
<dbReference type="InterPro" id="IPR056601">
    <property type="entry name" value="Galaxin_dom"/>
</dbReference>
<dbReference type="RefSeq" id="XP_012945476.1">
    <property type="nucleotide sequence ID" value="XM_013090022.2"/>
</dbReference>
<organism evidence="4 5">
    <name type="scientific">Aplysia californica</name>
    <name type="common">California sea hare</name>
    <dbReference type="NCBI Taxonomy" id="6500"/>
    <lineage>
        <taxon>Eukaryota</taxon>
        <taxon>Metazoa</taxon>
        <taxon>Spiralia</taxon>
        <taxon>Lophotrochozoa</taxon>
        <taxon>Mollusca</taxon>
        <taxon>Gastropoda</taxon>
        <taxon>Heterobranchia</taxon>
        <taxon>Euthyneura</taxon>
        <taxon>Tectipleura</taxon>
        <taxon>Aplysiida</taxon>
        <taxon>Aplysioidea</taxon>
        <taxon>Aplysiidae</taxon>
        <taxon>Aplysia</taxon>
    </lineage>
</organism>
<feature type="signal peptide" evidence="2">
    <location>
        <begin position="1"/>
        <end position="22"/>
    </location>
</feature>
<feature type="domain" description="Galaxin-like repeats" evidence="3">
    <location>
        <begin position="236"/>
        <end position="292"/>
    </location>
</feature>
<evidence type="ECO:0000313" key="4">
    <source>
        <dbReference type="Proteomes" id="UP000694888"/>
    </source>
</evidence>
<dbReference type="GeneID" id="101848012"/>
<feature type="region of interest" description="Disordered" evidence="1">
    <location>
        <begin position="26"/>
        <end position="241"/>
    </location>
</feature>
<accession>A0ABM1AD87</accession>
<evidence type="ECO:0000256" key="2">
    <source>
        <dbReference type="SAM" id="SignalP"/>
    </source>
</evidence>
<evidence type="ECO:0000259" key="3">
    <source>
        <dbReference type="Pfam" id="PF24748"/>
    </source>
</evidence>
<keyword evidence="2" id="KW-0732">Signal</keyword>
<evidence type="ECO:0000256" key="1">
    <source>
        <dbReference type="SAM" id="MobiDB-lite"/>
    </source>
</evidence>
<protein>
    <submittedName>
        <fullName evidence="5">Basic salivary proline-rich protein 2 isoform X1</fullName>
    </submittedName>
</protein>
<keyword evidence="4" id="KW-1185">Reference proteome</keyword>